<name>A0AAN7BSB1_9PEZI</name>
<dbReference type="AlphaFoldDB" id="A0AAN7BSB1"/>
<evidence type="ECO:0000313" key="3">
    <source>
        <dbReference type="Proteomes" id="UP001301958"/>
    </source>
</evidence>
<evidence type="ECO:0000256" key="1">
    <source>
        <dbReference type="SAM" id="MobiDB-lite"/>
    </source>
</evidence>
<comment type="caution">
    <text evidence="2">The sequence shown here is derived from an EMBL/GenBank/DDBJ whole genome shotgun (WGS) entry which is preliminary data.</text>
</comment>
<protein>
    <submittedName>
        <fullName evidence="2">Uncharacterized protein</fullName>
    </submittedName>
</protein>
<reference evidence="2" key="2">
    <citation type="submission" date="2023-05" db="EMBL/GenBank/DDBJ databases">
        <authorList>
            <consortium name="Lawrence Berkeley National Laboratory"/>
            <person name="Steindorff A."/>
            <person name="Hensen N."/>
            <person name="Bonometti L."/>
            <person name="Westerberg I."/>
            <person name="Brannstrom I.O."/>
            <person name="Guillou S."/>
            <person name="Cros-Aarteil S."/>
            <person name="Calhoun S."/>
            <person name="Haridas S."/>
            <person name="Kuo A."/>
            <person name="Mondo S."/>
            <person name="Pangilinan J."/>
            <person name="Riley R."/>
            <person name="Labutti K."/>
            <person name="Andreopoulos B."/>
            <person name="Lipzen A."/>
            <person name="Chen C."/>
            <person name="Yanf M."/>
            <person name="Daum C."/>
            <person name="Ng V."/>
            <person name="Clum A."/>
            <person name="Ohm R."/>
            <person name="Martin F."/>
            <person name="Silar P."/>
            <person name="Natvig D."/>
            <person name="Lalanne C."/>
            <person name="Gautier V."/>
            <person name="Ament-Velasquez S.L."/>
            <person name="Kruys A."/>
            <person name="Hutchinson M.I."/>
            <person name="Powell A.J."/>
            <person name="Barry K."/>
            <person name="Miller A.N."/>
            <person name="Grigoriev I.V."/>
            <person name="Debuchy R."/>
            <person name="Gladieux P."/>
            <person name="Thoren M.H."/>
            <person name="Johannesson H."/>
        </authorList>
    </citation>
    <scope>NUCLEOTIDE SEQUENCE</scope>
    <source>
        <strain evidence="2">CBS 990.96</strain>
    </source>
</reference>
<evidence type="ECO:0000313" key="2">
    <source>
        <dbReference type="EMBL" id="KAK4228614.1"/>
    </source>
</evidence>
<accession>A0AAN7BSB1</accession>
<dbReference type="EMBL" id="MU865316">
    <property type="protein sequence ID" value="KAK4228614.1"/>
    <property type="molecule type" value="Genomic_DNA"/>
</dbReference>
<dbReference type="Proteomes" id="UP001301958">
    <property type="component" value="Unassembled WGS sequence"/>
</dbReference>
<feature type="region of interest" description="Disordered" evidence="1">
    <location>
        <begin position="1"/>
        <end position="22"/>
    </location>
</feature>
<organism evidence="2 3">
    <name type="scientific">Podospora fimiseda</name>
    <dbReference type="NCBI Taxonomy" id="252190"/>
    <lineage>
        <taxon>Eukaryota</taxon>
        <taxon>Fungi</taxon>
        <taxon>Dikarya</taxon>
        <taxon>Ascomycota</taxon>
        <taxon>Pezizomycotina</taxon>
        <taxon>Sordariomycetes</taxon>
        <taxon>Sordariomycetidae</taxon>
        <taxon>Sordariales</taxon>
        <taxon>Podosporaceae</taxon>
        <taxon>Podospora</taxon>
    </lineage>
</organism>
<reference evidence="2" key="1">
    <citation type="journal article" date="2023" name="Mol. Phylogenet. Evol.">
        <title>Genome-scale phylogeny and comparative genomics of the fungal order Sordariales.</title>
        <authorList>
            <person name="Hensen N."/>
            <person name="Bonometti L."/>
            <person name="Westerberg I."/>
            <person name="Brannstrom I.O."/>
            <person name="Guillou S."/>
            <person name="Cros-Aarteil S."/>
            <person name="Calhoun S."/>
            <person name="Haridas S."/>
            <person name="Kuo A."/>
            <person name="Mondo S."/>
            <person name="Pangilinan J."/>
            <person name="Riley R."/>
            <person name="LaButti K."/>
            <person name="Andreopoulos B."/>
            <person name="Lipzen A."/>
            <person name="Chen C."/>
            <person name="Yan M."/>
            <person name="Daum C."/>
            <person name="Ng V."/>
            <person name="Clum A."/>
            <person name="Steindorff A."/>
            <person name="Ohm R.A."/>
            <person name="Martin F."/>
            <person name="Silar P."/>
            <person name="Natvig D.O."/>
            <person name="Lalanne C."/>
            <person name="Gautier V."/>
            <person name="Ament-Velasquez S.L."/>
            <person name="Kruys A."/>
            <person name="Hutchinson M.I."/>
            <person name="Powell A.J."/>
            <person name="Barry K."/>
            <person name="Miller A.N."/>
            <person name="Grigoriev I.V."/>
            <person name="Debuchy R."/>
            <person name="Gladieux P."/>
            <person name="Hiltunen Thoren M."/>
            <person name="Johannesson H."/>
        </authorList>
    </citation>
    <scope>NUCLEOTIDE SEQUENCE</scope>
    <source>
        <strain evidence="2">CBS 990.96</strain>
    </source>
</reference>
<gene>
    <name evidence="2" type="ORF">QBC38DRAFT_474404</name>
</gene>
<sequence>MPAVEMIPKQQQPMEAVPTDERAADKIVSQQPKPEPMPQAENEMTLRGGGMNIGFNKHCCGFNCAFYKNCC</sequence>
<keyword evidence="3" id="KW-1185">Reference proteome</keyword>
<proteinExistence type="predicted"/>